<keyword evidence="4 6" id="KW-1133">Transmembrane helix</keyword>
<reference evidence="8 9" key="1">
    <citation type="journal article" date="2010" name="Stand. Genomic Sci.">
        <title>Complete genome sequence of Methanothermus fervidus type strain (V24S).</title>
        <authorList>
            <person name="Anderson I."/>
            <person name="Djao O.D."/>
            <person name="Misra M."/>
            <person name="Chertkov O."/>
            <person name="Nolan M."/>
            <person name="Lucas S."/>
            <person name="Lapidus A."/>
            <person name="Del Rio T.G."/>
            <person name="Tice H."/>
            <person name="Cheng J.F."/>
            <person name="Tapia R."/>
            <person name="Han C."/>
            <person name="Goodwin L."/>
            <person name="Pitluck S."/>
            <person name="Liolios K."/>
            <person name="Ivanova N."/>
            <person name="Mavromatis K."/>
            <person name="Mikhailova N."/>
            <person name="Pati A."/>
            <person name="Brambilla E."/>
            <person name="Chen A."/>
            <person name="Palaniappan K."/>
            <person name="Land M."/>
            <person name="Hauser L."/>
            <person name="Chang Y.J."/>
            <person name="Jeffries C.D."/>
            <person name="Sikorski J."/>
            <person name="Spring S."/>
            <person name="Rohde M."/>
            <person name="Eichinger K."/>
            <person name="Huber H."/>
            <person name="Wirth R."/>
            <person name="Goker M."/>
            <person name="Detter J.C."/>
            <person name="Woyke T."/>
            <person name="Bristow J."/>
            <person name="Eisen J.A."/>
            <person name="Markowitz V."/>
            <person name="Hugenholtz P."/>
            <person name="Klenk H.P."/>
            <person name="Kyrpides N.C."/>
        </authorList>
    </citation>
    <scope>NUCLEOTIDE SEQUENCE [LARGE SCALE GENOMIC DNA]</scope>
    <source>
        <strain evidence="9">ATCC 43054 / DSM 2088 / JCM 10308 / V24 S</strain>
    </source>
</reference>
<dbReference type="OrthoDB" id="117970at2157"/>
<feature type="transmembrane region" description="Helical" evidence="6">
    <location>
        <begin position="357"/>
        <end position="377"/>
    </location>
</feature>
<dbReference type="AlphaFoldDB" id="E3GYN1"/>
<evidence type="ECO:0000256" key="4">
    <source>
        <dbReference type="ARBA" id="ARBA00022989"/>
    </source>
</evidence>
<dbReference type="PANTHER" id="PTHR42688">
    <property type="entry name" value="CONSERVED PROTEIN"/>
    <property type="match status" value="1"/>
</dbReference>
<gene>
    <name evidence="8" type="ordered locus">Mfer_0614</name>
</gene>
<keyword evidence="2" id="KW-1003">Cell membrane</keyword>
<dbReference type="HOGENOM" id="CLU_040020_2_0_2"/>
<protein>
    <submittedName>
        <fullName evidence="8">Major facilitator superfamily MFS_1</fullName>
    </submittedName>
</protein>
<evidence type="ECO:0000313" key="8">
    <source>
        <dbReference type="EMBL" id="ADP77413.1"/>
    </source>
</evidence>
<dbReference type="STRING" id="523846.Mfer_0614"/>
<dbReference type="Pfam" id="PF07690">
    <property type="entry name" value="MFS_1"/>
    <property type="match status" value="1"/>
</dbReference>
<dbReference type="InterPro" id="IPR052425">
    <property type="entry name" value="Uncharacterized_MFS-type"/>
</dbReference>
<feature type="transmembrane region" description="Helical" evidence="6">
    <location>
        <begin position="328"/>
        <end position="351"/>
    </location>
</feature>
<accession>E3GYN1</accession>
<dbReference type="CDD" id="cd17370">
    <property type="entry name" value="MFS_MJ1317_like"/>
    <property type="match status" value="1"/>
</dbReference>
<keyword evidence="3 6" id="KW-0812">Transmembrane</keyword>
<feature type="transmembrane region" description="Helical" evidence="6">
    <location>
        <begin position="32"/>
        <end position="52"/>
    </location>
</feature>
<proteinExistence type="predicted"/>
<dbReference type="SUPFAM" id="SSF103473">
    <property type="entry name" value="MFS general substrate transporter"/>
    <property type="match status" value="1"/>
</dbReference>
<dbReference type="InterPro" id="IPR036259">
    <property type="entry name" value="MFS_trans_sf"/>
</dbReference>
<feature type="transmembrane region" description="Helical" evidence="6">
    <location>
        <begin position="241"/>
        <end position="260"/>
    </location>
</feature>
<feature type="domain" description="Major facilitator superfamily (MFS) profile" evidence="7">
    <location>
        <begin position="206"/>
        <end position="387"/>
    </location>
</feature>
<evidence type="ECO:0000256" key="1">
    <source>
        <dbReference type="ARBA" id="ARBA00004651"/>
    </source>
</evidence>
<dbReference type="EMBL" id="CP002278">
    <property type="protein sequence ID" value="ADP77413.1"/>
    <property type="molecule type" value="Genomic_DNA"/>
</dbReference>
<dbReference type="Gene3D" id="1.20.1250.20">
    <property type="entry name" value="MFS general substrate transporter like domains"/>
    <property type="match status" value="2"/>
</dbReference>
<evidence type="ECO:0000256" key="3">
    <source>
        <dbReference type="ARBA" id="ARBA00022692"/>
    </source>
</evidence>
<feature type="transmembrane region" description="Helical" evidence="6">
    <location>
        <begin position="207"/>
        <end position="229"/>
    </location>
</feature>
<dbReference type="PROSITE" id="PS50850">
    <property type="entry name" value="MFS"/>
    <property type="match status" value="2"/>
</dbReference>
<keyword evidence="5 6" id="KW-0472">Membrane</keyword>
<evidence type="ECO:0000313" key="9">
    <source>
        <dbReference type="Proteomes" id="UP000002315"/>
    </source>
</evidence>
<feature type="transmembrane region" description="Helical" evidence="6">
    <location>
        <begin position="72"/>
        <end position="92"/>
    </location>
</feature>
<comment type="subcellular location">
    <subcellularLocation>
        <location evidence="1">Cell membrane</location>
        <topology evidence="1">Multi-pass membrane protein</topology>
    </subcellularLocation>
</comment>
<feature type="transmembrane region" description="Helical" evidence="6">
    <location>
        <begin position="289"/>
        <end position="307"/>
    </location>
</feature>
<keyword evidence="9" id="KW-1185">Reference proteome</keyword>
<name>E3GYN1_METFV</name>
<evidence type="ECO:0000256" key="5">
    <source>
        <dbReference type="ARBA" id="ARBA00023136"/>
    </source>
</evidence>
<dbReference type="InterPro" id="IPR011701">
    <property type="entry name" value="MFS"/>
</dbReference>
<dbReference type="GO" id="GO:0022857">
    <property type="term" value="F:transmembrane transporter activity"/>
    <property type="evidence" value="ECO:0007669"/>
    <property type="project" value="InterPro"/>
</dbReference>
<feature type="transmembrane region" description="Helical" evidence="6">
    <location>
        <begin position="165"/>
        <end position="186"/>
    </location>
</feature>
<dbReference type="InterPro" id="IPR020846">
    <property type="entry name" value="MFS_dom"/>
</dbReference>
<dbReference type="GO" id="GO:0005886">
    <property type="term" value="C:plasma membrane"/>
    <property type="evidence" value="ECO:0007669"/>
    <property type="project" value="UniProtKB-SubCell"/>
</dbReference>
<dbReference type="PANTHER" id="PTHR42688:SF1">
    <property type="entry name" value="BLR5212 PROTEIN"/>
    <property type="match status" value="1"/>
</dbReference>
<feature type="domain" description="Major facilitator superfamily (MFS) profile" evidence="7">
    <location>
        <begin position="1"/>
        <end position="190"/>
    </location>
</feature>
<feature type="transmembrane region" description="Helical" evidence="6">
    <location>
        <begin position="138"/>
        <end position="159"/>
    </location>
</feature>
<sequence length="387" mass="42534">MNDAKKFIILMGIVSLFADMTYEGAKGIAGQYLALLGASAIIVGFTAGFGELAGYAVRFLSGYLSDKTLKHWSITFVGYFINLFAVPLLAFVNRWELATMLLIAERIGKGIRTPPRDAMLSYATAHTGRGWGFGIHEALDQIGAVLGPLIMFTVLYLKGSYKTCFIILALPAILCISILIISYFLYPKPEKLEIETKIGIKSMSKAYWIYVAAASLIALGFADFPLIAYHIKQNFIFSDEIIPLLFSLAMAIDGISALIFGRMFDKFGIVILAVSILLSSFFAPLTFLGGSILVIIGICLWGMGMGVNESIMRSMVTILSPKEKRGSAFGTFHMIFGISWFIGSFIMGFLYEISLVILALFSVATQLSSLIFIYILYKMSYSTELPS</sequence>
<evidence type="ECO:0000256" key="6">
    <source>
        <dbReference type="SAM" id="Phobius"/>
    </source>
</evidence>
<organism evidence="8 9">
    <name type="scientific">Methanothermus fervidus (strain ATCC 43054 / DSM 2088 / JCM 10308 / V24 S)</name>
    <dbReference type="NCBI Taxonomy" id="523846"/>
    <lineage>
        <taxon>Archaea</taxon>
        <taxon>Methanobacteriati</taxon>
        <taxon>Methanobacteriota</taxon>
        <taxon>Methanomada group</taxon>
        <taxon>Methanobacteria</taxon>
        <taxon>Methanobacteriales</taxon>
        <taxon>Methanothermaceae</taxon>
        <taxon>Methanothermus</taxon>
    </lineage>
</organism>
<feature type="transmembrane region" description="Helical" evidence="6">
    <location>
        <begin position="6"/>
        <end position="25"/>
    </location>
</feature>
<evidence type="ECO:0000256" key="2">
    <source>
        <dbReference type="ARBA" id="ARBA00022475"/>
    </source>
</evidence>
<dbReference type="KEGG" id="mfv:Mfer_0614"/>
<dbReference type="Proteomes" id="UP000002315">
    <property type="component" value="Chromosome"/>
</dbReference>
<evidence type="ECO:0000259" key="7">
    <source>
        <dbReference type="PROSITE" id="PS50850"/>
    </source>
</evidence>